<dbReference type="Gene3D" id="1.10.510.10">
    <property type="entry name" value="Transferase(Phosphotransferase) domain 1"/>
    <property type="match status" value="1"/>
</dbReference>
<dbReference type="OrthoDB" id="4326323at2"/>
<keyword evidence="6" id="KW-0472">Membrane</keyword>
<sequence length="450" mass="47055">MARWPCPAPPVAGHDTDGVGMSELAGTPVPGLAKLWTHDPVTAGPYRLVGRLGAGGQGVVFLGEDDAGDRVAVKMVNVDLSDPRARSQFVKEIAAARRVAPFCTAQVLFAEVDGERPYVVSEFIEGLTLHRHVRERGPVTGNALHRLAVGTVTALAAIHSAGVVHCDLKPDNVVLGEDGPRVIDFGIARALGVTDTASSRVMGTTAYMAPERFRNDAIGPPCDVFAWAATIAFAAGGRPPFGNDSLFAVMHRVLNDQPDLPALPPVLDELIRECLAKDPADRPAAERVLVRLLRQDGRVTEPLRRENLLEAGNETAGAPTPNHPLPQVTPTAPQPGPTQPRIPTQPTVPTQARPTPPAHLPVTTQPAHLPAREPEAGAGGDGATRRLRREAADAWGISTALFLGSVGAAAGYVASSAVGPAAAVGAVAFVVVYLVRLLVATAIGGRSDRG</sequence>
<feature type="transmembrane region" description="Helical" evidence="6">
    <location>
        <begin position="420"/>
        <end position="439"/>
    </location>
</feature>
<feature type="domain" description="Protein kinase" evidence="7">
    <location>
        <begin position="46"/>
        <end position="304"/>
    </location>
</feature>
<evidence type="ECO:0000313" key="9">
    <source>
        <dbReference type="Proteomes" id="UP000278981"/>
    </source>
</evidence>
<accession>A0A3N9XQT2</accession>
<keyword evidence="2" id="KW-0547">Nucleotide-binding</keyword>
<keyword evidence="8" id="KW-0723">Serine/threonine-protein kinase</keyword>
<dbReference type="GO" id="GO:0005524">
    <property type="term" value="F:ATP binding"/>
    <property type="evidence" value="ECO:0007669"/>
    <property type="project" value="UniProtKB-KW"/>
</dbReference>
<feature type="transmembrane region" description="Helical" evidence="6">
    <location>
        <begin position="394"/>
        <end position="414"/>
    </location>
</feature>
<dbReference type="PANTHER" id="PTHR43289:SF34">
    <property type="entry name" value="SERINE_THREONINE-PROTEIN KINASE YBDM-RELATED"/>
    <property type="match status" value="1"/>
</dbReference>
<dbReference type="PANTHER" id="PTHR43289">
    <property type="entry name" value="MITOGEN-ACTIVATED PROTEIN KINASE KINASE KINASE 20-RELATED"/>
    <property type="match status" value="1"/>
</dbReference>
<feature type="region of interest" description="Disordered" evidence="5">
    <location>
        <begin position="310"/>
        <end position="382"/>
    </location>
</feature>
<dbReference type="SUPFAM" id="SSF56112">
    <property type="entry name" value="Protein kinase-like (PK-like)"/>
    <property type="match status" value="1"/>
</dbReference>
<evidence type="ECO:0000256" key="3">
    <source>
        <dbReference type="ARBA" id="ARBA00022777"/>
    </source>
</evidence>
<organism evidence="8 9">
    <name type="scientific">Micromonospora ureilytica</name>
    <dbReference type="NCBI Taxonomy" id="709868"/>
    <lineage>
        <taxon>Bacteria</taxon>
        <taxon>Bacillati</taxon>
        <taxon>Actinomycetota</taxon>
        <taxon>Actinomycetes</taxon>
        <taxon>Micromonosporales</taxon>
        <taxon>Micromonosporaceae</taxon>
        <taxon>Micromonospora</taxon>
    </lineage>
</organism>
<dbReference type="InterPro" id="IPR011009">
    <property type="entry name" value="Kinase-like_dom_sf"/>
</dbReference>
<keyword evidence="6" id="KW-1133">Transmembrane helix</keyword>
<keyword evidence="6" id="KW-0812">Transmembrane</keyword>
<dbReference type="InterPro" id="IPR000719">
    <property type="entry name" value="Prot_kinase_dom"/>
</dbReference>
<dbReference type="PROSITE" id="PS50011">
    <property type="entry name" value="PROTEIN_KINASE_DOM"/>
    <property type="match status" value="1"/>
</dbReference>
<dbReference type="InterPro" id="IPR008271">
    <property type="entry name" value="Ser/Thr_kinase_AS"/>
</dbReference>
<keyword evidence="4" id="KW-0067">ATP-binding</keyword>
<evidence type="ECO:0000256" key="5">
    <source>
        <dbReference type="SAM" id="MobiDB-lite"/>
    </source>
</evidence>
<dbReference type="GO" id="GO:0004674">
    <property type="term" value="F:protein serine/threonine kinase activity"/>
    <property type="evidence" value="ECO:0007669"/>
    <property type="project" value="UniProtKB-KW"/>
</dbReference>
<evidence type="ECO:0000259" key="7">
    <source>
        <dbReference type="PROSITE" id="PS50011"/>
    </source>
</evidence>
<comment type="caution">
    <text evidence="8">The sequence shown here is derived from an EMBL/GenBank/DDBJ whole genome shotgun (WGS) entry which is preliminary data.</text>
</comment>
<feature type="region of interest" description="Disordered" evidence="5">
    <location>
        <begin position="1"/>
        <end position="23"/>
    </location>
</feature>
<dbReference type="PROSITE" id="PS00108">
    <property type="entry name" value="PROTEIN_KINASE_ST"/>
    <property type="match status" value="1"/>
</dbReference>
<dbReference type="CDD" id="cd14014">
    <property type="entry name" value="STKc_PknB_like"/>
    <property type="match status" value="1"/>
</dbReference>
<keyword evidence="3 8" id="KW-0418">Kinase</keyword>
<feature type="compositionally biased region" description="Pro residues" evidence="5">
    <location>
        <begin position="1"/>
        <end position="10"/>
    </location>
</feature>
<dbReference type="EMBL" id="QDGB01000284">
    <property type="protein sequence ID" value="RQX15122.1"/>
    <property type="molecule type" value="Genomic_DNA"/>
</dbReference>
<protein>
    <submittedName>
        <fullName evidence="8">Serine/threonine protein kinase</fullName>
    </submittedName>
</protein>
<dbReference type="SMART" id="SM00220">
    <property type="entry name" value="S_TKc"/>
    <property type="match status" value="1"/>
</dbReference>
<evidence type="ECO:0000256" key="1">
    <source>
        <dbReference type="ARBA" id="ARBA00022679"/>
    </source>
</evidence>
<dbReference type="AlphaFoldDB" id="A0A3N9XQT2"/>
<feature type="compositionally biased region" description="Polar residues" evidence="5">
    <location>
        <begin position="341"/>
        <end position="353"/>
    </location>
</feature>
<dbReference type="Proteomes" id="UP000278981">
    <property type="component" value="Unassembled WGS sequence"/>
</dbReference>
<evidence type="ECO:0000313" key="8">
    <source>
        <dbReference type="EMBL" id="RQX15122.1"/>
    </source>
</evidence>
<evidence type="ECO:0000256" key="2">
    <source>
        <dbReference type="ARBA" id="ARBA00022741"/>
    </source>
</evidence>
<reference evidence="8 9" key="1">
    <citation type="submission" date="2018-04" db="EMBL/GenBank/DDBJ databases">
        <title>Micromonosporas from Atacama Desert.</title>
        <authorList>
            <person name="Carro L."/>
            <person name="Klenk H.-P."/>
            <person name="Goodfellow M."/>
        </authorList>
    </citation>
    <scope>NUCLEOTIDE SEQUENCE [LARGE SCALE GENOMIC DNA]</scope>
    <source>
        <strain evidence="8 9">LB19</strain>
    </source>
</reference>
<name>A0A3N9XQT2_9ACTN</name>
<evidence type="ECO:0000256" key="6">
    <source>
        <dbReference type="SAM" id="Phobius"/>
    </source>
</evidence>
<proteinExistence type="predicted"/>
<gene>
    <name evidence="8" type="ORF">DDE19_20665</name>
</gene>
<evidence type="ECO:0000256" key="4">
    <source>
        <dbReference type="ARBA" id="ARBA00022840"/>
    </source>
</evidence>
<dbReference type="Gene3D" id="3.30.200.20">
    <property type="entry name" value="Phosphorylase Kinase, domain 1"/>
    <property type="match status" value="1"/>
</dbReference>
<keyword evidence="1" id="KW-0808">Transferase</keyword>
<dbReference type="Pfam" id="PF00069">
    <property type="entry name" value="Pkinase"/>
    <property type="match status" value="1"/>
</dbReference>